<sequence length="100" mass="10969">MATSCLIELVGMRHARRTARIPEVAGEIGLPIPKATWKEFETITQYVVKLGRIPLQLTRPGQLSSGCKRTFQSSSLPRIDPQGALISTHQVIASGSNWRG</sequence>
<dbReference type="Proteomes" id="UP001152798">
    <property type="component" value="Chromosome 6"/>
</dbReference>
<gene>
    <name evidence="1" type="ORF">NEZAVI_LOCUS13154</name>
</gene>
<protein>
    <submittedName>
        <fullName evidence="1">Uncharacterized protein</fullName>
    </submittedName>
</protein>
<proteinExistence type="predicted"/>
<keyword evidence="2" id="KW-1185">Reference proteome</keyword>
<evidence type="ECO:0000313" key="1">
    <source>
        <dbReference type="EMBL" id="CAH1404808.1"/>
    </source>
</evidence>
<organism evidence="1 2">
    <name type="scientific">Nezara viridula</name>
    <name type="common">Southern green stink bug</name>
    <name type="synonym">Cimex viridulus</name>
    <dbReference type="NCBI Taxonomy" id="85310"/>
    <lineage>
        <taxon>Eukaryota</taxon>
        <taxon>Metazoa</taxon>
        <taxon>Ecdysozoa</taxon>
        <taxon>Arthropoda</taxon>
        <taxon>Hexapoda</taxon>
        <taxon>Insecta</taxon>
        <taxon>Pterygota</taxon>
        <taxon>Neoptera</taxon>
        <taxon>Paraneoptera</taxon>
        <taxon>Hemiptera</taxon>
        <taxon>Heteroptera</taxon>
        <taxon>Panheteroptera</taxon>
        <taxon>Pentatomomorpha</taxon>
        <taxon>Pentatomoidea</taxon>
        <taxon>Pentatomidae</taxon>
        <taxon>Pentatominae</taxon>
        <taxon>Nezara</taxon>
    </lineage>
</organism>
<name>A0A9P0HMQ0_NEZVI</name>
<accession>A0A9P0HMQ0</accession>
<reference evidence="1" key="1">
    <citation type="submission" date="2022-01" db="EMBL/GenBank/DDBJ databases">
        <authorList>
            <person name="King R."/>
        </authorList>
    </citation>
    <scope>NUCLEOTIDE SEQUENCE</scope>
</reference>
<dbReference type="EMBL" id="OV725082">
    <property type="protein sequence ID" value="CAH1404808.1"/>
    <property type="molecule type" value="Genomic_DNA"/>
</dbReference>
<dbReference type="AlphaFoldDB" id="A0A9P0HMQ0"/>
<evidence type="ECO:0000313" key="2">
    <source>
        <dbReference type="Proteomes" id="UP001152798"/>
    </source>
</evidence>